<dbReference type="Gene3D" id="3.30.230.10">
    <property type="match status" value="1"/>
</dbReference>
<evidence type="ECO:0000313" key="10">
    <source>
        <dbReference type="EMBL" id="MFC5506831.1"/>
    </source>
</evidence>
<dbReference type="InterPro" id="IPR014721">
    <property type="entry name" value="Ribsml_uS5_D2-typ_fold_subgr"/>
</dbReference>
<protein>
    <recommendedName>
        <fullName evidence="7 8">Ribonuclease P protein component</fullName>
        <shortName evidence="7">RNase P protein</shortName>
        <shortName evidence="7">RNaseP protein</shortName>
        <ecNumber evidence="7 8">3.1.26.5</ecNumber>
    </recommendedName>
    <alternativeName>
        <fullName evidence="7">Protein C5</fullName>
    </alternativeName>
</protein>
<evidence type="ECO:0000256" key="9">
    <source>
        <dbReference type="SAM" id="MobiDB-lite"/>
    </source>
</evidence>
<evidence type="ECO:0000256" key="3">
    <source>
        <dbReference type="ARBA" id="ARBA00022722"/>
    </source>
</evidence>
<organism evidence="10 11">
    <name type="scientific">Bosea massiliensis</name>
    <dbReference type="NCBI Taxonomy" id="151419"/>
    <lineage>
        <taxon>Bacteria</taxon>
        <taxon>Pseudomonadati</taxon>
        <taxon>Pseudomonadota</taxon>
        <taxon>Alphaproteobacteria</taxon>
        <taxon>Hyphomicrobiales</taxon>
        <taxon>Boseaceae</taxon>
        <taxon>Bosea</taxon>
    </lineage>
</organism>
<dbReference type="Proteomes" id="UP001596060">
    <property type="component" value="Unassembled WGS sequence"/>
</dbReference>
<evidence type="ECO:0000256" key="7">
    <source>
        <dbReference type="HAMAP-Rule" id="MF_00227"/>
    </source>
</evidence>
<comment type="function">
    <text evidence="1 7">RNaseP catalyzes the removal of the 5'-leader sequence from pre-tRNA to produce the mature 5'-terminus. It can also cleave other RNA substrates such as 4.5S RNA. The protein component plays an auxiliary but essential role in vivo by binding to the 5'-leader sequence and broadening the substrate specificity of the ribozyme.</text>
</comment>
<dbReference type="EC" id="3.1.26.5" evidence="7 8"/>
<evidence type="ECO:0000256" key="2">
    <source>
        <dbReference type="ARBA" id="ARBA00022694"/>
    </source>
</evidence>
<dbReference type="GO" id="GO:0004526">
    <property type="term" value="F:ribonuclease P activity"/>
    <property type="evidence" value="ECO:0007669"/>
    <property type="project" value="UniProtKB-EC"/>
</dbReference>
<keyword evidence="6 7" id="KW-0694">RNA-binding</keyword>
<keyword evidence="4 7" id="KW-0255">Endonuclease</keyword>
<feature type="region of interest" description="Disordered" evidence="9">
    <location>
        <begin position="115"/>
        <end position="150"/>
    </location>
</feature>
<dbReference type="Pfam" id="PF00825">
    <property type="entry name" value="Ribonuclease_P"/>
    <property type="match status" value="1"/>
</dbReference>
<comment type="catalytic activity">
    <reaction evidence="7">
        <text>Endonucleolytic cleavage of RNA, removing 5'-extranucleotides from tRNA precursor.</text>
        <dbReference type="EC" id="3.1.26.5"/>
    </reaction>
</comment>
<comment type="subunit">
    <text evidence="7">Consists of a catalytic RNA component (M1 or rnpB) and a protein subunit.</text>
</comment>
<dbReference type="SUPFAM" id="SSF54211">
    <property type="entry name" value="Ribosomal protein S5 domain 2-like"/>
    <property type="match status" value="1"/>
</dbReference>
<gene>
    <name evidence="7 10" type="primary">rnpA</name>
    <name evidence="10" type="ORF">ACFPN9_16395</name>
</gene>
<dbReference type="NCBIfam" id="TIGR00188">
    <property type="entry name" value="rnpA"/>
    <property type="match status" value="1"/>
</dbReference>
<keyword evidence="3 7" id="KW-0540">Nuclease</keyword>
<dbReference type="HAMAP" id="MF_00227">
    <property type="entry name" value="RNase_P"/>
    <property type="match status" value="1"/>
</dbReference>
<dbReference type="InterPro" id="IPR020568">
    <property type="entry name" value="Ribosomal_Su5_D2-typ_SF"/>
</dbReference>
<dbReference type="RefSeq" id="WP_067253667.1">
    <property type="nucleotide sequence ID" value="NZ_JBHSLU010000051.1"/>
</dbReference>
<sequence length="150" mass="16267">MRLARLTQRKQFLAAADRGRRFRSSAFTVQVLDGPQRAEDDRPAPDGLRLGLTASRKAGNAVIRNRIRRRLRAAALEALGPQAQRPCDIVVVARPETLTAPFDLLVGELSVAIERARPQGQGRRPRPAPGPAAGKTRGKGGERPPGPQND</sequence>
<comment type="similarity">
    <text evidence="7">Belongs to the RnpA family.</text>
</comment>
<evidence type="ECO:0000256" key="6">
    <source>
        <dbReference type="ARBA" id="ARBA00022884"/>
    </source>
</evidence>
<evidence type="ECO:0000256" key="1">
    <source>
        <dbReference type="ARBA" id="ARBA00002663"/>
    </source>
</evidence>
<proteinExistence type="inferred from homology"/>
<keyword evidence="5 7" id="KW-0378">Hydrolase</keyword>
<comment type="caution">
    <text evidence="10">The sequence shown here is derived from an EMBL/GenBank/DDBJ whole genome shotgun (WGS) entry which is preliminary data.</text>
</comment>
<evidence type="ECO:0000313" key="11">
    <source>
        <dbReference type="Proteomes" id="UP001596060"/>
    </source>
</evidence>
<evidence type="ECO:0000256" key="4">
    <source>
        <dbReference type="ARBA" id="ARBA00022759"/>
    </source>
</evidence>
<dbReference type="PROSITE" id="PS00648">
    <property type="entry name" value="RIBONUCLEASE_P"/>
    <property type="match status" value="1"/>
</dbReference>
<reference evidence="11" key="1">
    <citation type="journal article" date="2019" name="Int. J. Syst. Evol. Microbiol.">
        <title>The Global Catalogue of Microorganisms (GCM) 10K type strain sequencing project: providing services to taxonomists for standard genome sequencing and annotation.</title>
        <authorList>
            <consortium name="The Broad Institute Genomics Platform"/>
            <consortium name="The Broad Institute Genome Sequencing Center for Infectious Disease"/>
            <person name="Wu L."/>
            <person name="Ma J."/>
        </authorList>
    </citation>
    <scope>NUCLEOTIDE SEQUENCE [LARGE SCALE GENOMIC DNA]</scope>
    <source>
        <strain evidence="11">CCUG 43117</strain>
    </source>
</reference>
<dbReference type="InterPro" id="IPR000100">
    <property type="entry name" value="RNase_P"/>
</dbReference>
<keyword evidence="2 7" id="KW-0819">tRNA processing</keyword>
<name>A0ABW0P3F6_9HYPH</name>
<dbReference type="PANTHER" id="PTHR33992">
    <property type="entry name" value="RIBONUCLEASE P PROTEIN COMPONENT"/>
    <property type="match status" value="1"/>
</dbReference>
<keyword evidence="11" id="KW-1185">Reference proteome</keyword>
<dbReference type="PANTHER" id="PTHR33992:SF1">
    <property type="entry name" value="RIBONUCLEASE P PROTEIN COMPONENT"/>
    <property type="match status" value="1"/>
</dbReference>
<evidence type="ECO:0000256" key="5">
    <source>
        <dbReference type="ARBA" id="ARBA00022801"/>
    </source>
</evidence>
<dbReference type="InterPro" id="IPR020539">
    <property type="entry name" value="RNase_P_CS"/>
</dbReference>
<accession>A0ABW0P3F6</accession>
<dbReference type="EMBL" id="JBHSLU010000051">
    <property type="protein sequence ID" value="MFC5506831.1"/>
    <property type="molecule type" value="Genomic_DNA"/>
</dbReference>
<evidence type="ECO:0000256" key="8">
    <source>
        <dbReference type="NCBIfam" id="TIGR00188"/>
    </source>
</evidence>